<dbReference type="PROSITE" id="PS50181">
    <property type="entry name" value="FBOX"/>
    <property type="match status" value="1"/>
</dbReference>
<comment type="pathway">
    <text evidence="1">Protein modification; protein ubiquitination.</text>
</comment>
<evidence type="ECO:0000313" key="5">
    <source>
        <dbReference type="Proteomes" id="UP000515124"/>
    </source>
</evidence>
<dbReference type="InterPro" id="IPR052121">
    <property type="entry name" value="F-box_SCF_Substrate_Recog"/>
</dbReference>
<dbReference type="InterPro" id="IPR036047">
    <property type="entry name" value="F-box-like_dom_sf"/>
</dbReference>
<sequence length="312" mass="36155">MTTSEDEDEILAHFLESEVLSEVSDQEEEDKMKNESKAKRMRVAEDKTEEDPKFHKNPEDRGASSSSSSRIETGIFCKIPPELFPHILKFLSSEDLIACSLVCRFLNYAASDESLWRRLYCMRWGLLPPTRKLRECPWKKLYIQRDEEDMVELVRNCSLEFKEYYIQMQAAKRSQAPLPSQVNDDGIILDRTVADQVSMWKSSKGLTDKVVADHACSGEICTYYQIGDVFVCEKTGQYVMITAEKLLWIQPMSFGSVQYLGTVLIGYYHQQKWSQILNCNKGVRQMRQNHSWDLVALQELICWDTIVLMKKS</sequence>
<evidence type="ECO:0000256" key="2">
    <source>
        <dbReference type="ARBA" id="ARBA00022786"/>
    </source>
</evidence>
<organism evidence="5 6">
    <name type="scientific">Prunus avium</name>
    <name type="common">Cherry</name>
    <name type="synonym">Cerasus avium</name>
    <dbReference type="NCBI Taxonomy" id="42229"/>
    <lineage>
        <taxon>Eukaryota</taxon>
        <taxon>Viridiplantae</taxon>
        <taxon>Streptophyta</taxon>
        <taxon>Embryophyta</taxon>
        <taxon>Tracheophyta</taxon>
        <taxon>Spermatophyta</taxon>
        <taxon>Magnoliopsida</taxon>
        <taxon>eudicotyledons</taxon>
        <taxon>Gunneridae</taxon>
        <taxon>Pentapetalae</taxon>
        <taxon>rosids</taxon>
        <taxon>fabids</taxon>
        <taxon>Rosales</taxon>
        <taxon>Rosaceae</taxon>
        <taxon>Amygdaloideae</taxon>
        <taxon>Amygdaleae</taxon>
        <taxon>Prunus</taxon>
    </lineage>
</organism>
<proteinExistence type="predicted"/>
<gene>
    <name evidence="6" type="primary">LOC110753609</name>
</gene>
<dbReference type="GO" id="GO:0005737">
    <property type="term" value="C:cytoplasm"/>
    <property type="evidence" value="ECO:0007669"/>
    <property type="project" value="TreeGrafter"/>
</dbReference>
<dbReference type="SMART" id="SM00256">
    <property type="entry name" value="FBOX"/>
    <property type="match status" value="1"/>
</dbReference>
<dbReference type="PANTHER" id="PTHR46550">
    <property type="entry name" value="F-BOX ONLY PROTEIN 3"/>
    <property type="match status" value="1"/>
</dbReference>
<evidence type="ECO:0000259" key="4">
    <source>
        <dbReference type="PROSITE" id="PS50181"/>
    </source>
</evidence>
<dbReference type="PANTHER" id="PTHR46550:SF1">
    <property type="entry name" value="F-BOX PROTEIN 3"/>
    <property type="match status" value="1"/>
</dbReference>
<feature type="region of interest" description="Disordered" evidence="3">
    <location>
        <begin position="17"/>
        <end position="68"/>
    </location>
</feature>
<dbReference type="GeneID" id="110753609"/>
<evidence type="ECO:0000313" key="6">
    <source>
        <dbReference type="RefSeq" id="XP_021810237.1"/>
    </source>
</evidence>
<dbReference type="Proteomes" id="UP000515124">
    <property type="component" value="Unplaced"/>
</dbReference>
<dbReference type="Pfam" id="PF12937">
    <property type="entry name" value="F-box-like"/>
    <property type="match status" value="1"/>
</dbReference>
<reference evidence="6" key="1">
    <citation type="submission" date="2025-08" db="UniProtKB">
        <authorList>
            <consortium name="RefSeq"/>
        </authorList>
    </citation>
    <scope>IDENTIFICATION</scope>
</reference>
<keyword evidence="2" id="KW-0833">Ubl conjugation pathway</keyword>
<evidence type="ECO:0000256" key="3">
    <source>
        <dbReference type="SAM" id="MobiDB-lite"/>
    </source>
</evidence>
<feature type="compositionally biased region" description="Basic and acidic residues" evidence="3">
    <location>
        <begin position="30"/>
        <end position="62"/>
    </location>
</feature>
<dbReference type="InterPro" id="IPR001810">
    <property type="entry name" value="F-box_dom"/>
</dbReference>
<evidence type="ECO:0000256" key="1">
    <source>
        <dbReference type="ARBA" id="ARBA00004906"/>
    </source>
</evidence>
<dbReference type="CDD" id="cd22166">
    <property type="entry name" value="F-box_AtSKIP31-like"/>
    <property type="match status" value="1"/>
</dbReference>
<protein>
    <submittedName>
        <fullName evidence="6">F-box protein SKIP31 isoform X2</fullName>
    </submittedName>
</protein>
<dbReference type="AlphaFoldDB" id="A0A6P5S6S6"/>
<dbReference type="SUPFAM" id="SSF81383">
    <property type="entry name" value="F-box domain"/>
    <property type="match status" value="1"/>
</dbReference>
<dbReference type="Gene3D" id="1.20.1280.50">
    <property type="match status" value="1"/>
</dbReference>
<name>A0A6P5S6S6_PRUAV</name>
<dbReference type="RefSeq" id="XP_021810237.1">
    <property type="nucleotide sequence ID" value="XM_021954545.1"/>
</dbReference>
<keyword evidence="5" id="KW-1185">Reference proteome</keyword>
<feature type="domain" description="F-box" evidence="4">
    <location>
        <begin position="73"/>
        <end position="119"/>
    </location>
</feature>
<accession>A0A6P5S6S6</accession>
<dbReference type="FunFam" id="1.20.1280.50:FF:000048">
    <property type="entry name" value="F-box family protein-like"/>
    <property type="match status" value="1"/>
</dbReference>